<accession>A0AAN0K6A9</accession>
<proteinExistence type="predicted"/>
<evidence type="ECO:0000313" key="3">
    <source>
        <dbReference type="Proteomes" id="UP001431656"/>
    </source>
</evidence>
<protein>
    <recommendedName>
        <fullName evidence="1">DUF222 domain-containing protein</fullName>
    </recommendedName>
</protein>
<name>A0AAN0K6A9_9ACTN</name>
<dbReference type="EMBL" id="AP028056">
    <property type="protein sequence ID" value="BEH01608.1"/>
    <property type="molecule type" value="Genomic_DNA"/>
</dbReference>
<dbReference type="KEGG" id="broo:brsh051_08890"/>
<gene>
    <name evidence="2" type="ORF">brsh051_08890</name>
</gene>
<dbReference type="Pfam" id="PF02720">
    <property type="entry name" value="DUF222"/>
    <property type="match status" value="1"/>
</dbReference>
<dbReference type="Proteomes" id="UP001431656">
    <property type="component" value="Chromosome"/>
</dbReference>
<keyword evidence="3" id="KW-1185">Reference proteome</keyword>
<feature type="domain" description="DUF222" evidence="1">
    <location>
        <begin position="75"/>
        <end position="302"/>
    </location>
</feature>
<dbReference type="RefSeq" id="WP_286267953.1">
    <property type="nucleotide sequence ID" value="NZ_AP028056.1"/>
</dbReference>
<dbReference type="InterPro" id="IPR003870">
    <property type="entry name" value="DUF222"/>
</dbReference>
<reference evidence="2" key="1">
    <citation type="journal article" date="2024" name="Int. J. Syst. Evol. Microbiol.">
        <title>Brooklawnia propionicigenes sp. nov., a facultatively anaerobic, propionate-producing bacterium isolated from a methanogenic reactor treating waste from cattle farms.</title>
        <authorList>
            <person name="Akita Y."/>
            <person name="Ueki A."/>
            <person name="Tonouchi A."/>
            <person name="Sugawara Y."/>
            <person name="Honma S."/>
            <person name="Kaku N."/>
            <person name="Ueki K."/>
        </authorList>
    </citation>
    <scope>NUCLEOTIDE SEQUENCE</scope>
    <source>
        <strain evidence="2">SH051</strain>
    </source>
</reference>
<evidence type="ECO:0000259" key="1">
    <source>
        <dbReference type="Pfam" id="PF02720"/>
    </source>
</evidence>
<evidence type="ECO:0000313" key="2">
    <source>
        <dbReference type="EMBL" id="BEH01608.1"/>
    </source>
</evidence>
<organism evidence="2 3">
    <name type="scientific">Brooklawnia propionicigenes</name>
    <dbReference type="NCBI Taxonomy" id="3041175"/>
    <lineage>
        <taxon>Bacteria</taxon>
        <taxon>Bacillati</taxon>
        <taxon>Actinomycetota</taxon>
        <taxon>Actinomycetes</taxon>
        <taxon>Propionibacteriales</taxon>
        <taxon>Propionibacteriaceae</taxon>
        <taxon>Brooklawnia</taxon>
    </lineage>
</organism>
<dbReference type="AlphaFoldDB" id="A0AAN0K6A9"/>
<sequence>MDTPICDPEFLARQETSRQAFDALIHAHDQLLAAEVAELVTITHTADLWQVDTAAVDAGIEQLIQPGHDGTPQVGEFLALELGPVLGISPQAAISRIGNALDLRERHPLLWQAVLAGKVRVWQANRICLECAHLPAAAAREVDQKLSQAAATMPWSRVIKALPGLIIAADPDLARQRAEARRQSRRVRVSKIEDGHVSFWGVVNPVDGILFDHVLTQIATTLPALPETIPGTDLDRRRAAAVGILARQALGQEALPTHTLIVHIAADDPALTAGASSPASGVARIADWGPLLTEQLPAFLDGSKVVVRPIVDPAGLRPADCYETPARMRFAIEQRNPVDVFPWGTRKASHCDMDHTIPYIDGRAGQTSLANLGPLSRKAHRAKTHSKWTLEQPAPGIYHWTSPHGYHYQVTPQGTTRVSVPPTEEADHQNRFETTVAMRT</sequence>